<evidence type="ECO:0000313" key="6">
    <source>
        <dbReference type="EMBL" id="RKP25114.1"/>
    </source>
</evidence>
<evidence type="ECO:0000259" key="5">
    <source>
        <dbReference type="PROSITE" id="PS50146"/>
    </source>
</evidence>
<evidence type="ECO:0000256" key="2">
    <source>
        <dbReference type="ARBA" id="ARBA00022741"/>
    </source>
</evidence>
<evidence type="ECO:0000256" key="1">
    <source>
        <dbReference type="ARBA" id="ARBA00022679"/>
    </source>
</evidence>
<dbReference type="Pfam" id="PF00781">
    <property type="entry name" value="DAGK_cat"/>
    <property type="match status" value="1"/>
</dbReference>
<accession>A0A4P9YYJ0</accession>
<dbReference type="Gene3D" id="3.40.50.10330">
    <property type="entry name" value="Probable inorganic polyphosphate/atp-NAD kinase, domain 1"/>
    <property type="match status" value="1"/>
</dbReference>
<keyword evidence="3 6" id="KW-0418">Kinase</keyword>
<dbReference type="InterPro" id="IPR016064">
    <property type="entry name" value="NAD/diacylglycerol_kinase_sf"/>
</dbReference>
<dbReference type="Proteomes" id="UP000278143">
    <property type="component" value="Unassembled WGS sequence"/>
</dbReference>
<dbReference type="InterPro" id="IPR045540">
    <property type="entry name" value="YegS/DAGK_C"/>
</dbReference>
<feature type="domain" description="DAGKc" evidence="5">
    <location>
        <begin position="1"/>
        <end position="78"/>
    </location>
</feature>
<evidence type="ECO:0000313" key="7">
    <source>
        <dbReference type="Proteomes" id="UP000278143"/>
    </source>
</evidence>
<evidence type="ECO:0000256" key="3">
    <source>
        <dbReference type="ARBA" id="ARBA00022777"/>
    </source>
</evidence>
<keyword evidence="1" id="KW-0808">Transferase</keyword>
<name>A0A4P9YYJ0_9FUNG</name>
<dbReference type="InterPro" id="IPR017438">
    <property type="entry name" value="ATP-NAD_kinase_N"/>
</dbReference>
<protein>
    <submittedName>
        <fullName evidence="6">ATP-NAD kinase-like domain-containing protein</fullName>
    </submittedName>
</protein>
<dbReference type="SUPFAM" id="SSF111331">
    <property type="entry name" value="NAD kinase/diacylglycerol kinase-like"/>
    <property type="match status" value="1"/>
</dbReference>
<sequence>MAATERAGHAEELTQQFIEQGYQLIVAVGGDGTIHQVANGYMRANGQARGVAMAVMAGGTGGDFIRSLHMEQLSVEEAWASAGWRLVEQRPRLKKLSRSFAYWLQGILTHLPYYPLQPVTLSWSCPDATAATSTVEEKVALYFAAICNGQYFGGGMRVAPEADLFDGQFQLVRVRDINLYHAATRIIPGLKEGRVLEEAGPARATTARCTKFKAEADRLTISKERATLIELDGELVGTLPMEVAILPQAITLQIPRPSSDAAKQ</sequence>
<dbReference type="PANTHER" id="PTHR12358:SF54">
    <property type="entry name" value="SPHINGOSINE KINASE RELATED PROTEIN"/>
    <property type="match status" value="1"/>
</dbReference>
<dbReference type="GO" id="GO:0005524">
    <property type="term" value="F:ATP binding"/>
    <property type="evidence" value="ECO:0007669"/>
    <property type="project" value="UniProtKB-KW"/>
</dbReference>
<gene>
    <name evidence="6" type="ORF">SYNPS1DRAFT_22876</name>
</gene>
<dbReference type="InterPro" id="IPR001206">
    <property type="entry name" value="Diacylglycerol_kinase_cat_dom"/>
</dbReference>
<keyword evidence="7" id="KW-1185">Reference proteome</keyword>
<proteinExistence type="predicted"/>
<keyword evidence="4" id="KW-0067">ATP-binding</keyword>
<dbReference type="Gene3D" id="2.60.200.40">
    <property type="match status" value="1"/>
</dbReference>
<evidence type="ECO:0000256" key="4">
    <source>
        <dbReference type="ARBA" id="ARBA00022840"/>
    </source>
</evidence>
<reference evidence="7" key="1">
    <citation type="journal article" date="2018" name="Nat. Microbiol.">
        <title>Leveraging single-cell genomics to expand the fungal tree of life.</title>
        <authorList>
            <person name="Ahrendt S.R."/>
            <person name="Quandt C.A."/>
            <person name="Ciobanu D."/>
            <person name="Clum A."/>
            <person name="Salamov A."/>
            <person name="Andreopoulos B."/>
            <person name="Cheng J.F."/>
            <person name="Woyke T."/>
            <person name="Pelin A."/>
            <person name="Henrissat B."/>
            <person name="Reynolds N.K."/>
            <person name="Benny G.L."/>
            <person name="Smith M.E."/>
            <person name="James T.Y."/>
            <person name="Grigoriev I.V."/>
        </authorList>
    </citation>
    <scope>NUCLEOTIDE SEQUENCE [LARGE SCALE GENOMIC DNA]</scope>
    <source>
        <strain evidence="7">Benny S71-1</strain>
    </source>
</reference>
<dbReference type="InterPro" id="IPR050187">
    <property type="entry name" value="Lipid_Phosphate_FormReg"/>
</dbReference>
<dbReference type="PANTHER" id="PTHR12358">
    <property type="entry name" value="SPHINGOSINE KINASE"/>
    <property type="match status" value="1"/>
</dbReference>
<dbReference type="AlphaFoldDB" id="A0A4P9YYJ0"/>
<dbReference type="EMBL" id="KZ989878">
    <property type="protein sequence ID" value="RKP25114.1"/>
    <property type="molecule type" value="Genomic_DNA"/>
</dbReference>
<dbReference type="GO" id="GO:0016301">
    <property type="term" value="F:kinase activity"/>
    <property type="evidence" value="ECO:0007669"/>
    <property type="project" value="UniProtKB-KW"/>
</dbReference>
<dbReference type="OrthoDB" id="336240at2759"/>
<dbReference type="PROSITE" id="PS50146">
    <property type="entry name" value="DAGK"/>
    <property type="match status" value="1"/>
</dbReference>
<organism evidence="6 7">
    <name type="scientific">Syncephalis pseudoplumigaleata</name>
    <dbReference type="NCBI Taxonomy" id="1712513"/>
    <lineage>
        <taxon>Eukaryota</taxon>
        <taxon>Fungi</taxon>
        <taxon>Fungi incertae sedis</taxon>
        <taxon>Zoopagomycota</taxon>
        <taxon>Zoopagomycotina</taxon>
        <taxon>Zoopagomycetes</taxon>
        <taxon>Zoopagales</taxon>
        <taxon>Piptocephalidaceae</taxon>
        <taxon>Syncephalis</taxon>
    </lineage>
</organism>
<dbReference type="Pfam" id="PF19279">
    <property type="entry name" value="YegS_C"/>
    <property type="match status" value="1"/>
</dbReference>
<keyword evidence="2" id="KW-0547">Nucleotide-binding</keyword>